<evidence type="ECO:0000256" key="1">
    <source>
        <dbReference type="SAM" id="MobiDB-lite"/>
    </source>
</evidence>
<feature type="transmembrane region" description="Helical" evidence="2">
    <location>
        <begin position="7"/>
        <end position="27"/>
    </location>
</feature>
<feature type="compositionally biased region" description="Acidic residues" evidence="1">
    <location>
        <begin position="110"/>
        <end position="168"/>
    </location>
</feature>
<name>F0SHA6_RUBBR</name>
<keyword evidence="2" id="KW-0812">Transmembrane</keyword>
<dbReference type="RefSeq" id="WP_013630378.1">
    <property type="nucleotide sequence ID" value="NC_015174.1"/>
</dbReference>
<organism evidence="3 4">
    <name type="scientific">Rubinisphaera brasiliensis (strain ATCC 49424 / DSM 5305 / JCM 21570 / IAM 15109 / NBRC 103401 / IFAM 1448)</name>
    <name type="common">Planctomyces brasiliensis</name>
    <dbReference type="NCBI Taxonomy" id="756272"/>
    <lineage>
        <taxon>Bacteria</taxon>
        <taxon>Pseudomonadati</taxon>
        <taxon>Planctomycetota</taxon>
        <taxon>Planctomycetia</taxon>
        <taxon>Planctomycetales</taxon>
        <taxon>Planctomycetaceae</taxon>
        <taxon>Rubinisphaera</taxon>
    </lineage>
</organism>
<reference evidence="4" key="1">
    <citation type="submission" date="2011-02" db="EMBL/GenBank/DDBJ databases">
        <title>The complete genome of Planctomyces brasiliensis DSM 5305.</title>
        <authorList>
            <person name="Lucas S."/>
            <person name="Copeland A."/>
            <person name="Lapidus A."/>
            <person name="Bruce D."/>
            <person name="Goodwin L."/>
            <person name="Pitluck S."/>
            <person name="Kyrpides N."/>
            <person name="Mavromatis K."/>
            <person name="Pagani I."/>
            <person name="Ivanova N."/>
            <person name="Ovchinnikova G."/>
            <person name="Lu M."/>
            <person name="Detter J.C."/>
            <person name="Han C."/>
            <person name="Land M."/>
            <person name="Hauser L."/>
            <person name="Markowitz V."/>
            <person name="Cheng J.-F."/>
            <person name="Hugenholtz P."/>
            <person name="Woyke T."/>
            <person name="Wu D."/>
            <person name="Tindall B."/>
            <person name="Pomrenke H.G."/>
            <person name="Brambilla E."/>
            <person name="Klenk H.-P."/>
            <person name="Eisen J.A."/>
        </authorList>
    </citation>
    <scope>NUCLEOTIDE SEQUENCE [LARGE SCALE GENOMIC DNA]</scope>
    <source>
        <strain evidence="4">ATCC 49424 / DSM 5305 / JCM 21570 / NBRC 103401 / IFAM 1448</strain>
    </source>
</reference>
<sequence length="168" mass="18349">MGKWSTFLVSLIPAALAGYLCFLLVTYGLPVAEDMSPMFWGPLGAGFLACVMCLLAPFGIAIFVKSGPKATKPEHSSAMDEDDDDEFASDSQMLSGEEDEFASDEFASGEMDDDFDDDSFSDSELPAADDDDDFEFDSSSDFESAELDADEFSDEFDVFEDDDDDKKS</sequence>
<dbReference type="OrthoDB" id="9951687at2"/>
<feature type="transmembrane region" description="Helical" evidence="2">
    <location>
        <begin position="39"/>
        <end position="64"/>
    </location>
</feature>
<accession>F0SHA6</accession>
<keyword evidence="2" id="KW-1133">Transmembrane helix</keyword>
<feature type="region of interest" description="Disordered" evidence="1">
    <location>
        <begin position="68"/>
        <end position="168"/>
    </location>
</feature>
<protein>
    <submittedName>
        <fullName evidence="3">Uncharacterized protein</fullName>
    </submittedName>
</protein>
<keyword evidence="4" id="KW-1185">Reference proteome</keyword>
<feature type="compositionally biased region" description="Acidic residues" evidence="1">
    <location>
        <begin position="79"/>
        <end position="88"/>
    </location>
</feature>
<gene>
    <name evidence="3" type="ordered locus">Plabr_4084</name>
</gene>
<evidence type="ECO:0000313" key="4">
    <source>
        <dbReference type="Proteomes" id="UP000006860"/>
    </source>
</evidence>
<dbReference type="Proteomes" id="UP000006860">
    <property type="component" value="Chromosome"/>
</dbReference>
<dbReference type="KEGG" id="pbs:Plabr_4084"/>
<dbReference type="HOGENOM" id="CLU_1585284_0_0_0"/>
<proteinExistence type="predicted"/>
<evidence type="ECO:0000256" key="2">
    <source>
        <dbReference type="SAM" id="Phobius"/>
    </source>
</evidence>
<dbReference type="AlphaFoldDB" id="F0SHA6"/>
<dbReference type="EMBL" id="CP002546">
    <property type="protein sequence ID" value="ADY61661.1"/>
    <property type="molecule type" value="Genomic_DNA"/>
</dbReference>
<evidence type="ECO:0000313" key="3">
    <source>
        <dbReference type="EMBL" id="ADY61661.1"/>
    </source>
</evidence>
<keyword evidence="2" id="KW-0472">Membrane</keyword>